<dbReference type="AlphaFoldDB" id="A0A7T1AMV4"/>
<keyword evidence="2" id="KW-0479">Metal-binding</keyword>
<keyword evidence="2" id="KW-0170">Cobalt</keyword>
<evidence type="ECO:0000256" key="2">
    <source>
        <dbReference type="PIRSR" id="PIRSR033579-3"/>
    </source>
</evidence>
<keyword evidence="4" id="KW-0456">Lyase</keyword>
<dbReference type="GO" id="GO:0046872">
    <property type="term" value="F:metal ion binding"/>
    <property type="evidence" value="ECO:0007669"/>
    <property type="project" value="UniProtKB-KW"/>
</dbReference>
<proteinExistence type="predicted"/>
<evidence type="ECO:0000256" key="3">
    <source>
        <dbReference type="SAM" id="SignalP"/>
    </source>
</evidence>
<protein>
    <submittedName>
        <fullName evidence="4">Sirohydrochlorin cobaltochelatase CbiKP</fullName>
        <ecNumber evidence="4">4.99.1.3</ecNumber>
    </submittedName>
</protein>
<dbReference type="KEGG" id="alam:RT761_02055"/>
<feature type="binding site" evidence="2">
    <location>
        <position position="213"/>
    </location>
    <ligand>
        <name>Co(2+)</name>
        <dbReference type="ChEBI" id="CHEBI:48828"/>
    </ligand>
</feature>
<evidence type="ECO:0000313" key="5">
    <source>
        <dbReference type="Proteomes" id="UP000594463"/>
    </source>
</evidence>
<dbReference type="EMBL" id="CP065383">
    <property type="protein sequence ID" value="QPM68829.1"/>
    <property type="molecule type" value="Genomic_DNA"/>
</dbReference>
<organism evidence="4 5">
    <name type="scientific">Atribacter laminatus</name>
    <dbReference type="NCBI Taxonomy" id="2847778"/>
    <lineage>
        <taxon>Bacteria</taxon>
        <taxon>Pseudomonadati</taxon>
        <taxon>Atribacterota</taxon>
        <taxon>Atribacteria</taxon>
        <taxon>Atribacterales</taxon>
        <taxon>Atribacteraceae</taxon>
        <taxon>Atribacter</taxon>
    </lineage>
</organism>
<keyword evidence="5" id="KW-1185">Reference proteome</keyword>
<feature type="binding site" evidence="2">
    <location>
        <position position="182"/>
    </location>
    <ligand>
        <name>Co(2+)</name>
        <dbReference type="ChEBI" id="CHEBI:48828"/>
    </ligand>
</feature>
<accession>A0A7T1AMV4</accession>
<sequence length="297" mass="32851">MSCKNTIFLFLMVVLILTSFQVYAAEQQEKSAILIAAFGTSYHEAAVSIENVVKAAQQAFPEYTIVLSYGSRIIRNILKERDGVIIDSPISALAKLADEGFASVVVQPLQIMSGSEFHEILSITKAFGTMNDPHFQPIFSRIEIGDPLLTSEVDYEKIVVALENDMKQYASNAGEVLVLVGHGTEHPANSCYSQLQNILQKHYGPKVLVGTIEGYPTIEDVLVQLQSMNAQRVTLKTFMLVAGDHARNDIAGDEADSWKTVLKKAGYEVQTTLDGLGENDQMVQIWIDHIKDLFPKK</sequence>
<feature type="chain" id="PRO_5031278855" evidence="3">
    <location>
        <begin position="25"/>
        <end position="297"/>
    </location>
</feature>
<dbReference type="Proteomes" id="UP000594463">
    <property type="component" value="Chromosome"/>
</dbReference>
<dbReference type="RefSeq" id="WP_218111320.1">
    <property type="nucleotide sequence ID" value="NZ_CP065383.1"/>
</dbReference>
<dbReference type="GO" id="GO:0016852">
    <property type="term" value="F:sirohydrochlorin cobaltochelatase activity"/>
    <property type="evidence" value="ECO:0007669"/>
    <property type="project" value="UniProtKB-EC"/>
</dbReference>
<dbReference type="EC" id="4.99.1.3" evidence="4"/>
<reference evidence="4 5" key="1">
    <citation type="journal article" date="2021" name="Nat. Commun.">
        <title>Isolation of a member of the candidate phylum Atribacteria reveals a unique cell membrane structure.</title>
        <authorList>
            <person name="Taiki K."/>
            <person name="Nobu M.K."/>
            <person name="Kusada H."/>
            <person name="Meng X.-Y."/>
            <person name="Hosoki N."/>
            <person name="Uematsu K."/>
            <person name="Yoshioka H."/>
            <person name="Kamagata Y."/>
            <person name="Tamaki H."/>
        </authorList>
    </citation>
    <scope>NUCLEOTIDE SEQUENCE [LARGE SCALE GENOMIC DNA]</scope>
    <source>
        <strain evidence="4 5">RT761</strain>
    </source>
</reference>
<dbReference type="Gene3D" id="3.40.50.1400">
    <property type="match status" value="2"/>
</dbReference>
<dbReference type="SUPFAM" id="SSF53800">
    <property type="entry name" value="Chelatase"/>
    <property type="match status" value="1"/>
</dbReference>
<feature type="active site" description="Proton acceptor" evidence="1">
    <location>
        <position position="182"/>
    </location>
</feature>
<dbReference type="InterPro" id="IPR010388">
    <property type="entry name" value="Anaerobic_Co-chelatase"/>
</dbReference>
<dbReference type="Pfam" id="PF06180">
    <property type="entry name" value="CbiK"/>
    <property type="match status" value="1"/>
</dbReference>
<feature type="signal peptide" evidence="3">
    <location>
        <begin position="1"/>
        <end position="24"/>
    </location>
</feature>
<feature type="binding site" evidence="2">
    <location>
        <position position="245"/>
    </location>
    <ligand>
        <name>Co(2+)</name>
        <dbReference type="ChEBI" id="CHEBI:48828"/>
    </ligand>
</feature>
<dbReference type="PIRSF" id="PIRSF033579">
    <property type="entry name" value="Anaer_Co_chel"/>
    <property type="match status" value="1"/>
</dbReference>
<evidence type="ECO:0000313" key="4">
    <source>
        <dbReference type="EMBL" id="QPM68829.1"/>
    </source>
</evidence>
<dbReference type="GO" id="GO:0019251">
    <property type="term" value="P:anaerobic cobalamin biosynthetic process"/>
    <property type="evidence" value="ECO:0007669"/>
    <property type="project" value="InterPro"/>
</dbReference>
<name>A0A7T1AMV4_ATRLM</name>
<evidence type="ECO:0000256" key="1">
    <source>
        <dbReference type="PIRSR" id="PIRSR033579-1"/>
    </source>
</evidence>
<dbReference type="CDD" id="cd03413">
    <property type="entry name" value="CbiK_C"/>
    <property type="match status" value="1"/>
</dbReference>
<gene>
    <name evidence="4" type="primary">cbiKp</name>
    <name evidence="4" type="ORF">RT761_02055</name>
</gene>
<keyword evidence="3" id="KW-0732">Signal</keyword>